<protein>
    <submittedName>
        <fullName evidence="1">Uncharacterized protein</fullName>
    </submittedName>
</protein>
<name>A0AAW0ZQR5_9HYME</name>
<comment type="caution">
    <text evidence="1">The sequence shown here is derived from an EMBL/GenBank/DDBJ whole genome shotgun (WGS) entry which is preliminary data.</text>
</comment>
<accession>A0AAW0ZQR5</accession>
<evidence type="ECO:0000313" key="1">
    <source>
        <dbReference type="EMBL" id="KAK9300035.1"/>
    </source>
</evidence>
<dbReference type="AlphaFoldDB" id="A0AAW0ZQR5"/>
<sequence length="158" mass="18224">MSTVLDKTNALFTHNLLCTSSEENRADLFVWLTLPASLAPGPDTRQSRFLAISDSTTRDNRSRGIIVLVLCLCSWARRCPWIISYGRLFTIEEDTFSIPFRKTKYKTDTPRFRFASSEVIPRFGRSFGQEVSTIIVNTMKYDYYADYYMGIALEDLLF</sequence>
<reference evidence="1 2" key="1">
    <citation type="submission" date="2024-05" db="EMBL/GenBank/DDBJ databases">
        <title>The nuclear and mitochondrial genome assemblies of Tetragonisca angustula (Apidae: Meliponini), a tiny yet remarkable pollinator in the Neotropics.</title>
        <authorList>
            <person name="Ferrari R."/>
            <person name="Ricardo P.C."/>
            <person name="Dias F.C."/>
            <person name="Araujo N.S."/>
            <person name="Soares D.O."/>
            <person name="Zhou Q.-S."/>
            <person name="Zhu C.-D."/>
            <person name="Coutinho L."/>
            <person name="Airas M.C."/>
            <person name="Batista T.M."/>
        </authorList>
    </citation>
    <scope>NUCLEOTIDE SEQUENCE [LARGE SCALE GENOMIC DNA]</scope>
    <source>
        <strain evidence="1">ASF017062</strain>
        <tissue evidence="1">Abdomen</tissue>
    </source>
</reference>
<organism evidence="1 2">
    <name type="scientific">Tetragonisca angustula</name>
    <dbReference type="NCBI Taxonomy" id="166442"/>
    <lineage>
        <taxon>Eukaryota</taxon>
        <taxon>Metazoa</taxon>
        <taxon>Ecdysozoa</taxon>
        <taxon>Arthropoda</taxon>
        <taxon>Hexapoda</taxon>
        <taxon>Insecta</taxon>
        <taxon>Pterygota</taxon>
        <taxon>Neoptera</taxon>
        <taxon>Endopterygota</taxon>
        <taxon>Hymenoptera</taxon>
        <taxon>Apocrita</taxon>
        <taxon>Aculeata</taxon>
        <taxon>Apoidea</taxon>
        <taxon>Anthophila</taxon>
        <taxon>Apidae</taxon>
        <taxon>Tetragonisca</taxon>
    </lineage>
</organism>
<dbReference type="EMBL" id="JAWNGG020000135">
    <property type="protein sequence ID" value="KAK9300035.1"/>
    <property type="molecule type" value="Genomic_DNA"/>
</dbReference>
<proteinExistence type="predicted"/>
<evidence type="ECO:0000313" key="2">
    <source>
        <dbReference type="Proteomes" id="UP001432146"/>
    </source>
</evidence>
<gene>
    <name evidence="1" type="ORF">QLX08_007151</name>
</gene>
<dbReference type="Proteomes" id="UP001432146">
    <property type="component" value="Unassembled WGS sequence"/>
</dbReference>
<keyword evidence="2" id="KW-1185">Reference proteome</keyword>